<proteinExistence type="predicted"/>
<organism evidence="1 2">
    <name type="scientific">Aspergillus oryzae</name>
    <name type="common">Yellow koji mold</name>
    <dbReference type="NCBI Taxonomy" id="5062"/>
    <lineage>
        <taxon>Eukaryota</taxon>
        <taxon>Fungi</taxon>
        <taxon>Dikarya</taxon>
        <taxon>Ascomycota</taxon>
        <taxon>Pezizomycotina</taxon>
        <taxon>Eurotiomycetes</taxon>
        <taxon>Eurotiomycetidae</taxon>
        <taxon>Eurotiales</taxon>
        <taxon>Aspergillaceae</taxon>
        <taxon>Aspergillus</taxon>
        <taxon>Aspergillus subgen. Circumdati</taxon>
    </lineage>
</organism>
<dbReference type="AlphaFoldDB" id="A0AAN4Y9T9"/>
<accession>A0AAN4Y9T9</accession>
<reference evidence="1" key="1">
    <citation type="submission" date="2023-04" db="EMBL/GenBank/DDBJ databases">
        <title>Aspergillus oryzae NBRC 4228.</title>
        <authorList>
            <person name="Ichikawa N."/>
            <person name="Sato H."/>
            <person name="Tonouchi N."/>
        </authorList>
    </citation>
    <scope>NUCLEOTIDE SEQUENCE</scope>
    <source>
        <strain evidence="1">NBRC 4228</strain>
    </source>
</reference>
<gene>
    <name evidence="1" type="ORF">Aory04_000005900</name>
</gene>
<evidence type="ECO:0000313" key="1">
    <source>
        <dbReference type="EMBL" id="GMG22407.1"/>
    </source>
</evidence>
<dbReference type="EMBL" id="BSYA01000001">
    <property type="protein sequence ID" value="GMG22407.1"/>
    <property type="molecule type" value="Genomic_DNA"/>
</dbReference>
<protein>
    <submittedName>
        <fullName evidence="1">Unnamed protein product</fullName>
    </submittedName>
</protein>
<comment type="caution">
    <text evidence="1">The sequence shown here is derived from an EMBL/GenBank/DDBJ whole genome shotgun (WGS) entry which is preliminary data.</text>
</comment>
<dbReference type="Proteomes" id="UP001165205">
    <property type="component" value="Unassembled WGS sequence"/>
</dbReference>
<evidence type="ECO:0000313" key="2">
    <source>
        <dbReference type="Proteomes" id="UP001165205"/>
    </source>
</evidence>
<sequence>MYHVSSFLIHHPFAYLLLPKRTATSTAQLSNVAVMGTGDSGLSGTGYTPQLDDSDECSSEYDITWSPGDGVCPTTAEFNHCCQSKTDDWENAALTHLEGTESFQYYLSAFLGLFENIPPFYHCPPGAANISGRPKSFLVLKSSLQVKTTEDSNCDQPQKSIDYLQCLGSPAPVKYRTKTETKLEAAIPVCAKPLRSGYFTNIVLAWSYIISCRWVEILKQAGEESQILHELGMQIEDSFWDIVTQGCWVARVEKFKGVFYSPWMVRREGDVKPVISNSSLAFDILLYFCLLEGLEGEFITGFAAVLILTSRHAPPPKFAPPIMISRAPTRSLPKRKDTAFLKLFQSIDKCLSLSSTQDALDSLLCSTFFDPRVPCNLVGAASLGVKKALSTMDKIDNCQLLSAVTNMKPHLSLLWAAAVCNDQATSFLNMALHSLPPISLVAAFCTNTAQSFLQIAYPVHKPEEPITSRALEFQTSYFCRPELSVPWSTAPPFGTTPVENLSLDVRAHLSHIHRPISWRLYWILDSGERVPASAEHHVSLVDVSSMLTYPEQYIANGQSGYATSRLFNWHRSYDDGIWLDDGQRDIESVRQVQKHPWIIDPFDSPDDEPVEEPKHHELCVERILQWNSEVQKCRQAKVETP</sequence>
<name>A0AAN4Y9T9_ASPOZ</name>